<evidence type="ECO:0000256" key="2">
    <source>
        <dbReference type="ARBA" id="ARBA00006171"/>
    </source>
</evidence>
<dbReference type="SFLD" id="SFLDG01129">
    <property type="entry name" value="C1.5:_HAD__Beta-PGM__Phosphata"/>
    <property type="match status" value="1"/>
</dbReference>
<dbReference type="CDD" id="cd16423">
    <property type="entry name" value="HAD_BPGM-like"/>
    <property type="match status" value="1"/>
</dbReference>
<dbReference type="Gene3D" id="1.10.150.240">
    <property type="entry name" value="Putative phosphatase, domain 2"/>
    <property type="match status" value="1"/>
</dbReference>
<dbReference type="PANTHER" id="PTHR46193">
    <property type="entry name" value="6-PHOSPHOGLUCONATE PHOSPHATASE"/>
    <property type="match status" value="1"/>
</dbReference>
<protein>
    <submittedName>
        <fullName evidence="6">HAD superfamily hydrolase (TIGR01509 family)/HAD superfamily hydrolase (TIGR01549 family)</fullName>
    </submittedName>
</protein>
<dbReference type="GO" id="GO:0046872">
    <property type="term" value="F:metal ion binding"/>
    <property type="evidence" value="ECO:0007669"/>
    <property type="project" value="UniProtKB-KW"/>
</dbReference>
<dbReference type="SFLD" id="SFLDG01135">
    <property type="entry name" value="C1.5.6:_HAD__Beta-PGM__Phospha"/>
    <property type="match status" value="1"/>
</dbReference>
<dbReference type="AlphaFoldDB" id="A0A4R2EWW5"/>
<evidence type="ECO:0000256" key="4">
    <source>
        <dbReference type="ARBA" id="ARBA00022842"/>
    </source>
</evidence>
<dbReference type="RefSeq" id="WP_131837964.1">
    <property type="nucleotide sequence ID" value="NZ_SLWB01000001.1"/>
</dbReference>
<name>A0A4R2EWW5_9BACT</name>
<dbReference type="InterPro" id="IPR051600">
    <property type="entry name" value="Beta-PGM-like"/>
</dbReference>
<evidence type="ECO:0000256" key="5">
    <source>
        <dbReference type="ARBA" id="ARBA00023277"/>
    </source>
</evidence>
<dbReference type="Proteomes" id="UP000294830">
    <property type="component" value="Unassembled WGS sequence"/>
</dbReference>
<evidence type="ECO:0000256" key="1">
    <source>
        <dbReference type="ARBA" id="ARBA00001946"/>
    </source>
</evidence>
<dbReference type="NCBIfam" id="TIGR01509">
    <property type="entry name" value="HAD-SF-IA-v3"/>
    <property type="match status" value="1"/>
</dbReference>
<evidence type="ECO:0000313" key="7">
    <source>
        <dbReference type="Proteomes" id="UP000294830"/>
    </source>
</evidence>
<dbReference type="GO" id="GO:0016787">
    <property type="term" value="F:hydrolase activity"/>
    <property type="evidence" value="ECO:0007669"/>
    <property type="project" value="UniProtKB-KW"/>
</dbReference>
<accession>A0A4R2EWW5</accession>
<comment type="caution">
    <text evidence="6">The sequence shown here is derived from an EMBL/GenBank/DDBJ whole genome shotgun (WGS) entry which is preliminary data.</text>
</comment>
<dbReference type="Gene3D" id="3.40.50.1000">
    <property type="entry name" value="HAD superfamily/HAD-like"/>
    <property type="match status" value="1"/>
</dbReference>
<evidence type="ECO:0000313" key="6">
    <source>
        <dbReference type="EMBL" id="TCN73188.1"/>
    </source>
</evidence>
<gene>
    <name evidence="6" type="ORF">CLV25_101409</name>
</gene>
<reference evidence="6 7" key="1">
    <citation type="submission" date="2019-03" db="EMBL/GenBank/DDBJ databases">
        <title>Genomic Encyclopedia of Archaeal and Bacterial Type Strains, Phase II (KMG-II): from individual species to whole genera.</title>
        <authorList>
            <person name="Goeker M."/>
        </authorList>
    </citation>
    <scope>NUCLEOTIDE SEQUENCE [LARGE SCALE GENOMIC DNA]</scope>
    <source>
        <strain evidence="6 7">RL-C</strain>
    </source>
</reference>
<dbReference type="InterPro" id="IPR023214">
    <property type="entry name" value="HAD_sf"/>
</dbReference>
<evidence type="ECO:0000256" key="3">
    <source>
        <dbReference type="ARBA" id="ARBA00022723"/>
    </source>
</evidence>
<keyword evidence="3" id="KW-0479">Metal-binding</keyword>
<proteinExistence type="inferred from homology"/>
<dbReference type="NCBIfam" id="TIGR01549">
    <property type="entry name" value="HAD-SF-IA-v1"/>
    <property type="match status" value="1"/>
</dbReference>
<dbReference type="PRINTS" id="PR00413">
    <property type="entry name" value="HADHALOGNASE"/>
</dbReference>
<sequence length="215" mass="24053">MKYKAVVFDMDGVLIDSEPLHKQIEQEMLKELGVNLPHEEHIKFAGVGKEMWTILKEQYGYNRDISEEELHVEKRKRYLGQLTSRPIKPIEGVVELVKIAKKAGLKLAVASSSSTENINIVTKAIGIFTDMDIIVSGDDMPRTKPYPDIFIKTAELLKLHTNECLVIEDSSNGVKAAKMAGMYCVAFRNPNSGNQNLSLADKIVNNIQEIPELLA</sequence>
<organism evidence="6 7">
    <name type="scientific">Acetobacteroides hydrogenigenes</name>
    <dbReference type="NCBI Taxonomy" id="979970"/>
    <lineage>
        <taxon>Bacteria</taxon>
        <taxon>Pseudomonadati</taxon>
        <taxon>Bacteroidota</taxon>
        <taxon>Bacteroidia</taxon>
        <taxon>Bacteroidales</taxon>
        <taxon>Rikenellaceae</taxon>
        <taxon>Acetobacteroides</taxon>
    </lineage>
</organism>
<comment type="cofactor">
    <cofactor evidence="1">
        <name>Mg(2+)</name>
        <dbReference type="ChEBI" id="CHEBI:18420"/>
    </cofactor>
</comment>
<dbReference type="InterPro" id="IPR023198">
    <property type="entry name" value="PGP-like_dom2"/>
</dbReference>
<dbReference type="InterPro" id="IPR006439">
    <property type="entry name" value="HAD-SF_hydro_IA"/>
</dbReference>
<keyword evidence="7" id="KW-1185">Reference proteome</keyword>
<dbReference type="Pfam" id="PF00702">
    <property type="entry name" value="Hydrolase"/>
    <property type="match status" value="1"/>
</dbReference>
<dbReference type="OrthoDB" id="9797743at2"/>
<comment type="similarity">
    <text evidence="2">Belongs to the HAD-like hydrolase superfamily. CbbY/CbbZ/Gph/YieH family.</text>
</comment>
<dbReference type="SUPFAM" id="SSF56784">
    <property type="entry name" value="HAD-like"/>
    <property type="match status" value="1"/>
</dbReference>
<dbReference type="InterPro" id="IPR036412">
    <property type="entry name" value="HAD-like_sf"/>
</dbReference>
<keyword evidence="4" id="KW-0460">Magnesium</keyword>
<keyword evidence="6" id="KW-0378">Hydrolase</keyword>
<dbReference type="PANTHER" id="PTHR46193:SF18">
    <property type="entry name" value="HEXITOL PHOSPHATASE B"/>
    <property type="match status" value="1"/>
</dbReference>
<dbReference type="SFLD" id="SFLDS00003">
    <property type="entry name" value="Haloacid_Dehalogenase"/>
    <property type="match status" value="1"/>
</dbReference>
<dbReference type="EMBL" id="SLWB01000001">
    <property type="protein sequence ID" value="TCN73188.1"/>
    <property type="molecule type" value="Genomic_DNA"/>
</dbReference>
<keyword evidence="5" id="KW-0119">Carbohydrate metabolism</keyword>